<dbReference type="Gene3D" id="2.30.110.50">
    <property type="match status" value="1"/>
</dbReference>
<organism evidence="1 2">
    <name type="scientific">Thioploca ingrica</name>
    <dbReference type="NCBI Taxonomy" id="40754"/>
    <lineage>
        <taxon>Bacteria</taxon>
        <taxon>Pseudomonadati</taxon>
        <taxon>Pseudomonadota</taxon>
        <taxon>Gammaproteobacteria</taxon>
        <taxon>Thiotrichales</taxon>
        <taxon>Thiotrichaceae</taxon>
        <taxon>Thioploca</taxon>
    </lineage>
</organism>
<dbReference type="STRING" id="40754.THII_2665"/>
<dbReference type="SUPFAM" id="SSF69279">
    <property type="entry name" value="Phage tail proteins"/>
    <property type="match status" value="1"/>
</dbReference>
<evidence type="ECO:0008006" key="3">
    <source>
        <dbReference type="Google" id="ProtNLM"/>
    </source>
</evidence>
<proteinExistence type="predicted"/>
<dbReference type="EMBL" id="AP014633">
    <property type="protein sequence ID" value="BAP56962.1"/>
    <property type="molecule type" value="Genomic_DNA"/>
</dbReference>
<dbReference type="Proteomes" id="UP000031623">
    <property type="component" value="Chromosome"/>
</dbReference>
<accession>A0A090AM48</accession>
<evidence type="ECO:0000313" key="2">
    <source>
        <dbReference type="Proteomes" id="UP000031623"/>
    </source>
</evidence>
<sequence length="108" mass="12633">MNAPVFTQDNLLITVHSPLGENQLLFKNLQGEEQLSGLFHFQLELLSESRRIDFNDILGKPLTVQIQFAPEHTRYLHGIVTRFAQADTDSRFTTYYADIRPWLWQLTR</sequence>
<dbReference type="AlphaFoldDB" id="A0A090AM48"/>
<dbReference type="Pfam" id="PF05954">
    <property type="entry name" value="Phage_GPD"/>
    <property type="match status" value="1"/>
</dbReference>
<dbReference type="HOGENOM" id="CLU_2083802_0_0_6"/>
<name>A0A090AM48_9GAMM</name>
<evidence type="ECO:0000313" key="1">
    <source>
        <dbReference type="EMBL" id="BAP56962.1"/>
    </source>
</evidence>
<dbReference type="OrthoDB" id="9762420at2"/>
<keyword evidence="2" id="KW-1185">Reference proteome</keyword>
<reference evidence="1" key="1">
    <citation type="journal article" date="2014" name="ISME J.">
        <title>Ecophysiology of Thioploca ingrica as revealed by the complete genome sequence supplemented with proteomic evidence.</title>
        <authorList>
            <person name="Kojima H."/>
            <person name="Ogura Y."/>
            <person name="Yamamoto N."/>
            <person name="Togashi T."/>
            <person name="Mori H."/>
            <person name="Watanabe T."/>
            <person name="Nemoto F."/>
            <person name="Kurokawa K."/>
            <person name="Hayashi T."/>
            <person name="Fukui M."/>
        </authorList>
    </citation>
    <scope>NUCLEOTIDE SEQUENCE [LARGE SCALE GENOMIC DNA]</scope>
</reference>
<protein>
    <recommendedName>
        <fullName evidence="3">Type VI secretion system tip protein VgrG</fullName>
    </recommendedName>
</protein>
<gene>
    <name evidence="1" type="ORF">THII_2665</name>
</gene>
<dbReference type="KEGG" id="tig:THII_2665"/>